<dbReference type="EMBL" id="AJ293273">
    <property type="protein sequence ID" value="CAC07807.1"/>
    <property type="molecule type" value="Genomic_DNA"/>
</dbReference>
<protein>
    <submittedName>
        <fullName evidence="1">Uncharacterized protein</fullName>
    </submittedName>
</protein>
<proteinExistence type="predicted"/>
<evidence type="ECO:0000313" key="1">
    <source>
        <dbReference type="EMBL" id="CAC07807.1"/>
    </source>
</evidence>
<accession>Q9GNM9</accession>
<organism evidence="1">
    <name type="scientific">Cryptosporidium parvum</name>
    <dbReference type="NCBI Taxonomy" id="5807"/>
    <lineage>
        <taxon>Eukaryota</taxon>
        <taxon>Sar</taxon>
        <taxon>Alveolata</taxon>
        <taxon>Apicomplexa</taxon>
        <taxon>Conoidasida</taxon>
        <taxon>Coccidia</taxon>
        <taxon>Eucoccidiorida</taxon>
        <taxon>Eimeriorina</taxon>
        <taxon>Cryptosporidiidae</taxon>
        <taxon>Cryptosporidium</taxon>
    </lineage>
</organism>
<dbReference type="AlphaFoldDB" id="Q9GNM9"/>
<name>Q9GNM9_CRYPV</name>
<sequence>MKYNYACIKHFYLMLDLSSSFNLQWGNVKSQSNLSRLYYSNLLILRQKSGLQLEPIRFCIRVSYMFARSIY</sequence>
<reference evidence="1" key="1">
    <citation type="submission" date="2000-09" db="EMBL/GenBank/DDBJ databases">
        <title>Genomic sequences in Cryptosporidium parvum selected using a human minisatellite probe.</title>
        <authorList>
            <person name="Kelly P."/>
            <person name="Carnaby S."/>
        </authorList>
    </citation>
    <scope>NUCLEOTIDE SEQUENCE</scope>
    <source>
        <strain evidence="1">Moredun Institute cervine</strain>
    </source>
</reference>